<dbReference type="STRING" id="5722.A2E2L2"/>
<gene>
    <name evidence="4" type="ORF">TVAG_212220</name>
</gene>
<dbReference type="InParanoid" id="A2E2L2"/>
<sequence>MSRWDKKCEFSQDKGTQNWITSTSVSISGNIICAGSMSGQVFVFEKRITGGCWDHVYTWGANTKTIDVKMQKEVNPIIIDTELFPSQRKSPLLLTSGQQDIHIWFISDKVEPAIPKDFVAQGITFPTITKRERFITTNEVCRLQAREGNTISASRACNDGISFAYAENKDVIIGRLDSLNRNATIFTNENQLTRIDFNPKSCDILLAGDVKGNVNIIDSRVAPKLTTPTSRASCIKPLAGHHSAITECKYSPDGVNLFSRHPSDIIFWDSRNMKEPVSVISLATESQRNHMQGNEPFRCGWFDEKTVATGKLGGELSLVTSAGVIDTVQTGQRRGAFFFLKDKKRWDHEHAVAAVDCLNGSVAAVANGTKLYIYDCKP</sequence>
<dbReference type="AlphaFoldDB" id="A2E2L2"/>
<dbReference type="SMART" id="SM00320">
    <property type="entry name" value="WD40"/>
    <property type="match status" value="3"/>
</dbReference>
<dbReference type="PANTHER" id="PTHR11871">
    <property type="entry name" value="PROTEIN PHOSPHATASE PP2A REGULATORY SUBUNIT B"/>
    <property type="match status" value="1"/>
</dbReference>
<keyword evidence="3" id="KW-0677">Repeat</keyword>
<dbReference type="VEuPathDB" id="TrichDB:TVAGG3_0165990"/>
<dbReference type="SUPFAM" id="SSF50978">
    <property type="entry name" value="WD40 repeat-like"/>
    <property type="match status" value="1"/>
</dbReference>
<name>A2E2L2_TRIV3</name>
<comment type="similarity">
    <text evidence="1">Belongs to the phosphatase 2A regulatory subunit B family.</text>
</comment>
<dbReference type="InterPro" id="IPR036322">
    <property type="entry name" value="WD40_repeat_dom_sf"/>
</dbReference>
<reference evidence="4" key="1">
    <citation type="submission" date="2006-10" db="EMBL/GenBank/DDBJ databases">
        <authorList>
            <person name="Amadeo P."/>
            <person name="Zhao Q."/>
            <person name="Wortman J."/>
            <person name="Fraser-Liggett C."/>
            <person name="Carlton J."/>
        </authorList>
    </citation>
    <scope>NUCLEOTIDE SEQUENCE</scope>
    <source>
        <strain evidence="4">G3</strain>
    </source>
</reference>
<protein>
    <submittedName>
        <fullName evidence="4">Uncharacterized protein</fullName>
    </submittedName>
</protein>
<dbReference type="VEuPathDB" id="TrichDB:TVAG_212220"/>
<evidence type="ECO:0000256" key="2">
    <source>
        <dbReference type="ARBA" id="ARBA00022574"/>
    </source>
</evidence>
<dbReference type="GO" id="GO:0005829">
    <property type="term" value="C:cytosol"/>
    <property type="evidence" value="ECO:0000318"/>
    <property type="project" value="GO_Central"/>
</dbReference>
<keyword evidence="2" id="KW-0853">WD repeat</keyword>
<keyword evidence="5" id="KW-1185">Reference proteome</keyword>
<dbReference type="InterPro" id="IPR000009">
    <property type="entry name" value="PP2A_PR55"/>
</dbReference>
<evidence type="ECO:0000256" key="1">
    <source>
        <dbReference type="ARBA" id="ARBA00008259"/>
    </source>
</evidence>
<reference evidence="4" key="2">
    <citation type="journal article" date="2007" name="Science">
        <title>Draft genome sequence of the sexually transmitted pathogen Trichomonas vaginalis.</title>
        <authorList>
            <person name="Carlton J.M."/>
            <person name="Hirt R.P."/>
            <person name="Silva J.C."/>
            <person name="Delcher A.L."/>
            <person name="Schatz M."/>
            <person name="Zhao Q."/>
            <person name="Wortman J.R."/>
            <person name="Bidwell S.L."/>
            <person name="Alsmark U.C.M."/>
            <person name="Besteiro S."/>
            <person name="Sicheritz-Ponten T."/>
            <person name="Noel C.J."/>
            <person name="Dacks J.B."/>
            <person name="Foster P.G."/>
            <person name="Simillion C."/>
            <person name="Van de Peer Y."/>
            <person name="Miranda-Saavedra D."/>
            <person name="Barton G.J."/>
            <person name="Westrop G.D."/>
            <person name="Mueller S."/>
            <person name="Dessi D."/>
            <person name="Fiori P.L."/>
            <person name="Ren Q."/>
            <person name="Paulsen I."/>
            <person name="Zhang H."/>
            <person name="Bastida-Corcuera F.D."/>
            <person name="Simoes-Barbosa A."/>
            <person name="Brown M.T."/>
            <person name="Hayes R.D."/>
            <person name="Mukherjee M."/>
            <person name="Okumura C.Y."/>
            <person name="Schneider R."/>
            <person name="Smith A.J."/>
            <person name="Vanacova S."/>
            <person name="Villalvazo M."/>
            <person name="Haas B.J."/>
            <person name="Pertea M."/>
            <person name="Feldblyum T.V."/>
            <person name="Utterback T.R."/>
            <person name="Shu C.L."/>
            <person name="Osoegawa K."/>
            <person name="de Jong P.J."/>
            <person name="Hrdy I."/>
            <person name="Horvathova L."/>
            <person name="Zubacova Z."/>
            <person name="Dolezal P."/>
            <person name="Malik S.B."/>
            <person name="Logsdon J.M. Jr."/>
            <person name="Henze K."/>
            <person name="Gupta A."/>
            <person name="Wang C.C."/>
            <person name="Dunne R.L."/>
            <person name="Upcroft J.A."/>
            <person name="Upcroft P."/>
            <person name="White O."/>
            <person name="Salzberg S.L."/>
            <person name="Tang P."/>
            <person name="Chiu C.-H."/>
            <person name="Lee Y.-S."/>
            <person name="Embley T.M."/>
            <person name="Coombs G.H."/>
            <person name="Mottram J.C."/>
            <person name="Tachezy J."/>
            <person name="Fraser-Liggett C.M."/>
            <person name="Johnson P.J."/>
        </authorList>
    </citation>
    <scope>NUCLEOTIDE SEQUENCE [LARGE SCALE GENOMIC DNA]</scope>
    <source>
        <strain evidence="4">G3</strain>
    </source>
</reference>
<dbReference type="KEGG" id="tva:4771016"/>
<dbReference type="OrthoDB" id="60955at2759"/>
<dbReference type="GO" id="GO:0019888">
    <property type="term" value="F:protein phosphatase regulator activity"/>
    <property type="evidence" value="ECO:0000318"/>
    <property type="project" value="GO_Central"/>
</dbReference>
<proteinExistence type="inferred from homology"/>
<dbReference type="RefSeq" id="XP_001325263.1">
    <property type="nucleotide sequence ID" value="XM_001325228.1"/>
</dbReference>
<organism evidence="4 5">
    <name type="scientific">Trichomonas vaginalis (strain ATCC PRA-98 / G3)</name>
    <dbReference type="NCBI Taxonomy" id="412133"/>
    <lineage>
        <taxon>Eukaryota</taxon>
        <taxon>Metamonada</taxon>
        <taxon>Parabasalia</taxon>
        <taxon>Trichomonadida</taxon>
        <taxon>Trichomonadidae</taxon>
        <taxon>Trichomonas</taxon>
    </lineage>
</organism>
<dbReference type="InterPro" id="IPR015943">
    <property type="entry name" value="WD40/YVTN_repeat-like_dom_sf"/>
</dbReference>
<dbReference type="GO" id="GO:0000159">
    <property type="term" value="C:protein phosphatase type 2A complex"/>
    <property type="evidence" value="ECO:0000318"/>
    <property type="project" value="GO_Central"/>
</dbReference>
<dbReference type="InterPro" id="IPR001680">
    <property type="entry name" value="WD40_rpt"/>
</dbReference>
<dbReference type="Proteomes" id="UP000001542">
    <property type="component" value="Unassembled WGS sequence"/>
</dbReference>
<dbReference type="EMBL" id="DS113291">
    <property type="protein sequence ID" value="EAY13040.1"/>
    <property type="molecule type" value="Genomic_DNA"/>
</dbReference>
<accession>A2E2L2</accession>
<evidence type="ECO:0000313" key="4">
    <source>
        <dbReference type="EMBL" id="EAY13040.1"/>
    </source>
</evidence>
<evidence type="ECO:0000313" key="5">
    <source>
        <dbReference type="Proteomes" id="UP000001542"/>
    </source>
</evidence>
<evidence type="ECO:0000256" key="3">
    <source>
        <dbReference type="ARBA" id="ARBA00022737"/>
    </source>
</evidence>
<dbReference type="Gene3D" id="2.130.10.10">
    <property type="entry name" value="YVTN repeat-like/Quinoprotein amine dehydrogenase"/>
    <property type="match status" value="1"/>
</dbReference>